<evidence type="ECO:0000313" key="4">
    <source>
        <dbReference type="EMBL" id="KAB2345131.1"/>
    </source>
</evidence>
<keyword evidence="2" id="KW-0812">Transmembrane</keyword>
<name>A0A6H9YSZ4_9ACTN</name>
<protein>
    <submittedName>
        <fullName evidence="4">DUF4129 domain-containing protein</fullName>
    </submittedName>
</protein>
<dbReference type="PANTHER" id="PTHR42736:SF1">
    <property type="entry name" value="PROTEIN-GLUTAMINE GAMMA-GLUTAMYLTRANSFERASE"/>
    <property type="match status" value="1"/>
</dbReference>
<dbReference type="Pfam" id="PF13559">
    <property type="entry name" value="DUF4129"/>
    <property type="match status" value="1"/>
</dbReference>
<dbReference type="InterPro" id="IPR002931">
    <property type="entry name" value="Transglutaminase-like"/>
</dbReference>
<feature type="region of interest" description="Disordered" evidence="1">
    <location>
        <begin position="527"/>
        <end position="571"/>
    </location>
</feature>
<dbReference type="InterPro" id="IPR025403">
    <property type="entry name" value="TgpA-like_C"/>
</dbReference>
<feature type="transmembrane region" description="Helical" evidence="2">
    <location>
        <begin position="168"/>
        <end position="185"/>
    </location>
</feature>
<feature type="transmembrane region" description="Helical" evidence="2">
    <location>
        <begin position="580"/>
        <end position="602"/>
    </location>
</feature>
<accession>A0A6H9YSZ4</accession>
<organism evidence="4 5">
    <name type="scientific">Actinomadura rudentiformis</name>
    <dbReference type="NCBI Taxonomy" id="359158"/>
    <lineage>
        <taxon>Bacteria</taxon>
        <taxon>Bacillati</taxon>
        <taxon>Actinomycetota</taxon>
        <taxon>Actinomycetes</taxon>
        <taxon>Streptosporangiales</taxon>
        <taxon>Thermomonosporaceae</taxon>
        <taxon>Actinomadura</taxon>
    </lineage>
</organism>
<dbReference type="SMART" id="SM00460">
    <property type="entry name" value="TGc"/>
    <property type="match status" value="1"/>
</dbReference>
<evidence type="ECO:0000259" key="3">
    <source>
        <dbReference type="SMART" id="SM00460"/>
    </source>
</evidence>
<feature type="region of interest" description="Disordered" evidence="1">
    <location>
        <begin position="376"/>
        <end position="399"/>
    </location>
</feature>
<dbReference type="AlphaFoldDB" id="A0A6H9YSZ4"/>
<evidence type="ECO:0000256" key="1">
    <source>
        <dbReference type="SAM" id="MobiDB-lite"/>
    </source>
</evidence>
<keyword evidence="5" id="KW-1185">Reference proteome</keyword>
<keyword evidence="2" id="KW-1133">Transmembrane helix</keyword>
<proteinExistence type="predicted"/>
<dbReference type="InterPro" id="IPR021878">
    <property type="entry name" value="TgpA_N"/>
</dbReference>
<feature type="compositionally biased region" description="Low complexity" evidence="1">
    <location>
        <begin position="544"/>
        <end position="554"/>
    </location>
</feature>
<dbReference type="Proteomes" id="UP000468735">
    <property type="component" value="Unassembled WGS sequence"/>
</dbReference>
<dbReference type="InterPro" id="IPR038765">
    <property type="entry name" value="Papain-like_cys_pep_sf"/>
</dbReference>
<dbReference type="Gene3D" id="3.10.620.30">
    <property type="match status" value="1"/>
</dbReference>
<feature type="transmembrane region" description="Helical" evidence="2">
    <location>
        <begin position="59"/>
        <end position="81"/>
    </location>
</feature>
<dbReference type="PANTHER" id="PTHR42736">
    <property type="entry name" value="PROTEIN-GLUTAMINE GAMMA-GLUTAMYLTRANSFERASE"/>
    <property type="match status" value="1"/>
</dbReference>
<comment type="caution">
    <text evidence="4">The sequence shown here is derived from an EMBL/GenBank/DDBJ whole genome shotgun (WGS) entry which is preliminary data.</text>
</comment>
<feature type="domain" description="Transglutaminase-like" evidence="3">
    <location>
        <begin position="454"/>
        <end position="523"/>
    </location>
</feature>
<dbReference type="SUPFAM" id="SSF54001">
    <property type="entry name" value="Cysteine proteinases"/>
    <property type="match status" value="1"/>
</dbReference>
<feature type="transmembrane region" description="Helical" evidence="2">
    <location>
        <begin position="197"/>
        <end position="217"/>
    </location>
</feature>
<gene>
    <name evidence="4" type="ORF">F8566_28040</name>
</gene>
<sequence length="721" mass="76736">MKLRRYLSLIVTACLTAVAGLAFHRIFGFGPIVSVVVVAAVVPTVLSALLAGPKSDRPWPLWISLVLTVLASVGTVTVTALRPALGDGSLPQTLRSGVLSSWKSILTTLLPAPAKPEFLVLVHVVVWLAAFASAELALRTSLRAAPCLPAFGVFGIALLLGVDGPGSNLGLVAATVVLIAVLILVRSGEGANWRPILLGLPVAGALGGLAFLSGPYVPVSAEPYNPREQVAAPPPQQRDSVSPLDRVGGWLHNGNQFLFTVRGDKTEDLRLAVLDRFDGVTWSSTAKFTPTGSRVPSDPEPGERRSVTQQITIRDMPGIWLPAADRPRQVKPQDGLGVVVDPDSGTMAAAQPLRPGQTYRIDARVRTWKGADFGGASAAQDAEAQAARQLPNGPGASKPPVQIAEFRALAQRATAGATTSGLQAVMLSQFLKQYAKYDISAPPGHSYRQLDYFLGEARRGTPEHFATAYALLGRTLGLPTRVKVGFRGGTLTGDERVIRSGDVMVWPEVKLEDYGWVPFDPIPEQARRSKGNTVAAGETQKGLAQAQQNAINQNRGSGPGKVPSAPPVKPGAAEDSGIPLWTLPIIGIALLLLAYLLAVMIAPALRKRRRRSGPPAAQIAGAWHQALEHLNDVGLATARTLTAHEVARFGAKHLGETALAHLRPLADLVNRSRFSGSTPDPRAADAAWEHSDQVGRLVTAKAGRPKRLYRRLHPRSLKRGR</sequence>
<feature type="compositionally biased region" description="Low complexity" evidence="1">
    <location>
        <begin position="376"/>
        <end position="389"/>
    </location>
</feature>
<reference evidence="4 5" key="1">
    <citation type="submission" date="2019-09" db="EMBL/GenBank/DDBJ databases">
        <title>Actinomadura physcomitrii sp. nov., a novel actinomycete isolated from moss [Physcomitrium sphaericum (Ludw) Fuernr].</title>
        <authorList>
            <person name="Zhuang X."/>
            <person name="Liu C."/>
        </authorList>
    </citation>
    <scope>NUCLEOTIDE SEQUENCE [LARGE SCALE GENOMIC DNA]</scope>
    <source>
        <strain evidence="4 5">HMC1</strain>
    </source>
</reference>
<feature type="transmembrane region" description="Helical" evidence="2">
    <location>
        <begin position="118"/>
        <end position="138"/>
    </location>
</feature>
<evidence type="ECO:0000256" key="2">
    <source>
        <dbReference type="SAM" id="Phobius"/>
    </source>
</evidence>
<dbReference type="Pfam" id="PF01841">
    <property type="entry name" value="Transglut_core"/>
    <property type="match status" value="1"/>
</dbReference>
<feature type="transmembrane region" description="Helical" evidence="2">
    <location>
        <begin position="145"/>
        <end position="162"/>
    </location>
</feature>
<keyword evidence="2" id="KW-0472">Membrane</keyword>
<dbReference type="Pfam" id="PF11992">
    <property type="entry name" value="TgpA_N"/>
    <property type="match status" value="1"/>
</dbReference>
<feature type="transmembrane region" description="Helical" evidence="2">
    <location>
        <begin position="32"/>
        <end position="52"/>
    </location>
</feature>
<dbReference type="RefSeq" id="WP_151564843.1">
    <property type="nucleotide sequence ID" value="NZ_WBMT01000014.1"/>
</dbReference>
<dbReference type="OrthoDB" id="9804023at2"/>
<dbReference type="InterPro" id="IPR052901">
    <property type="entry name" value="Bact_TGase-like"/>
</dbReference>
<evidence type="ECO:0000313" key="5">
    <source>
        <dbReference type="Proteomes" id="UP000468735"/>
    </source>
</evidence>
<dbReference type="EMBL" id="WBMT01000014">
    <property type="protein sequence ID" value="KAB2345131.1"/>
    <property type="molecule type" value="Genomic_DNA"/>
</dbReference>